<dbReference type="PANTHER" id="PTHR47354:SF8">
    <property type="entry name" value="1,2-PHENYLACETYL-COA EPOXIDASE, SUBUNIT E"/>
    <property type="match status" value="1"/>
</dbReference>
<dbReference type="SUPFAM" id="SSF52343">
    <property type="entry name" value="Ferredoxin reductase-like, C-terminal NADP-linked domain"/>
    <property type="match status" value="1"/>
</dbReference>
<dbReference type="PROSITE" id="PS51384">
    <property type="entry name" value="FAD_FR"/>
    <property type="match status" value="1"/>
</dbReference>
<evidence type="ECO:0000256" key="11">
    <source>
        <dbReference type="ARBA" id="ARBA00023014"/>
    </source>
</evidence>
<dbReference type="EMBL" id="JXYS01000053">
    <property type="protein sequence ID" value="KJF17312.1"/>
    <property type="molecule type" value="Genomic_DNA"/>
</dbReference>
<comment type="caution">
    <text evidence="15">The sequence shown here is derived from an EMBL/GenBank/DDBJ whole genome shotgun (WGS) entry which is preliminary data.</text>
</comment>
<sequence length="464" mass="50813">MEDTTFFPVTSQSDRIARETGETIRTTPTPPSRWAYNATLLLLGLGLGVFVALPIVDGTQSELHVTGGLAMFVGSVTGLVGTYLALLMVILASRMPALERVLGQGGVIHWHRKLAPWPILLILAHAIFLTLSYAEAAKTGVLSEVGVVVNTFPHLLSATIGLGIMVLIGIISVPQIRRNISRENWWILHLLMYVALAISFAHELALGPSFVKHPLTQIVWIGGWLIAVALIVIFRIGVPIYRTVRHQLRVAEVHRESEGVVSIVLQGKDLDRLQISGGQFFEWRFLTKGMWWQAHPFTVSAMPKPPYMRLTVKALGDFSSSLSEIKVGTAVAIEGPYGSFTVGASKRPQALLIAGGIGVTAVRALLEEIPLKSRPVVVLRANKESELALVEEITELVKHRKGVVHKLIGKREAVNMAAIVKLVPDMKRRDVFICGPEGFVNQVESIVKRNGVPPEAIHHEAYSI</sequence>
<feature type="transmembrane region" description="Helical" evidence="13">
    <location>
        <begin position="218"/>
        <end position="238"/>
    </location>
</feature>
<reference evidence="15 16" key="1">
    <citation type="submission" date="2015-01" db="EMBL/GenBank/DDBJ databases">
        <title>Draft genome of the acidophilic iron oxidizer Acidithrix ferrooxidans strain Py-F3.</title>
        <authorList>
            <person name="Poehlein A."/>
            <person name="Eisen S."/>
            <person name="Schloemann M."/>
            <person name="Johnson B.D."/>
            <person name="Daniel R."/>
            <person name="Muehling M."/>
        </authorList>
    </citation>
    <scope>NUCLEOTIDE SEQUENCE [LARGE SCALE GENOMIC DNA]</scope>
    <source>
        <strain evidence="15 16">Py-F3</strain>
    </source>
</reference>
<organism evidence="15 16">
    <name type="scientific">Acidithrix ferrooxidans</name>
    <dbReference type="NCBI Taxonomy" id="1280514"/>
    <lineage>
        <taxon>Bacteria</taxon>
        <taxon>Bacillati</taxon>
        <taxon>Actinomycetota</taxon>
        <taxon>Acidimicrobiia</taxon>
        <taxon>Acidimicrobiales</taxon>
        <taxon>Acidimicrobiaceae</taxon>
        <taxon>Acidithrix</taxon>
    </lineage>
</organism>
<dbReference type="InterPro" id="IPR013112">
    <property type="entry name" value="FAD-bd_8"/>
</dbReference>
<evidence type="ECO:0000313" key="15">
    <source>
        <dbReference type="EMBL" id="KJF17312.1"/>
    </source>
</evidence>
<dbReference type="InterPro" id="IPR017938">
    <property type="entry name" value="Riboflavin_synthase-like_b-brl"/>
</dbReference>
<protein>
    <submittedName>
        <fullName evidence="15">Flavohemoprotein</fullName>
        <ecNumber evidence="15">1.14.12.17</ecNumber>
    </submittedName>
</protein>
<keyword evidence="4 13" id="KW-0812">Transmembrane</keyword>
<keyword evidence="10" id="KW-0408">Iron</keyword>
<evidence type="ECO:0000259" key="14">
    <source>
        <dbReference type="PROSITE" id="PS51384"/>
    </source>
</evidence>
<dbReference type="GO" id="GO:0050660">
    <property type="term" value="F:flavin adenine dinucleotide binding"/>
    <property type="evidence" value="ECO:0007669"/>
    <property type="project" value="TreeGrafter"/>
</dbReference>
<dbReference type="Pfam" id="PF01794">
    <property type="entry name" value="Ferric_reduct"/>
    <property type="match status" value="1"/>
</dbReference>
<dbReference type="InterPro" id="IPR050415">
    <property type="entry name" value="MRET"/>
</dbReference>
<dbReference type="Pfam" id="PF08022">
    <property type="entry name" value="FAD_binding_8"/>
    <property type="match status" value="1"/>
</dbReference>
<evidence type="ECO:0000256" key="13">
    <source>
        <dbReference type="SAM" id="Phobius"/>
    </source>
</evidence>
<feature type="domain" description="FAD-binding FR-type" evidence="14">
    <location>
        <begin position="243"/>
        <end position="343"/>
    </location>
</feature>
<dbReference type="PANTHER" id="PTHR47354">
    <property type="entry name" value="NADH OXIDOREDUCTASE HCR"/>
    <property type="match status" value="1"/>
</dbReference>
<dbReference type="STRING" id="1280514.AXFE_18230"/>
<evidence type="ECO:0000256" key="6">
    <source>
        <dbReference type="ARBA" id="ARBA00022723"/>
    </source>
</evidence>
<dbReference type="OrthoDB" id="9801223at2"/>
<feature type="transmembrane region" description="Helical" evidence="13">
    <location>
        <begin position="34"/>
        <end position="56"/>
    </location>
</feature>
<gene>
    <name evidence="15" type="primary">hmp</name>
    <name evidence="15" type="ORF">AXFE_18230</name>
</gene>
<keyword evidence="11" id="KW-0411">Iron-sulfur</keyword>
<keyword evidence="12 13" id="KW-0472">Membrane</keyword>
<dbReference type="GO" id="GO:0008941">
    <property type="term" value="F:nitric oxide dioxygenase NAD(P)H activity"/>
    <property type="evidence" value="ECO:0007669"/>
    <property type="project" value="UniProtKB-EC"/>
</dbReference>
<dbReference type="AlphaFoldDB" id="A0A0D8HHP6"/>
<dbReference type="Gene3D" id="2.40.30.10">
    <property type="entry name" value="Translation factors"/>
    <property type="match status" value="1"/>
</dbReference>
<evidence type="ECO:0000313" key="16">
    <source>
        <dbReference type="Proteomes" id="UP000032360"/>
    </source>
</evidence>
<keyword evidence="6" id="KW-0479">Metal-binding</keyword>
<evidence type="ECO:0000256" key="1">
    <source>
        <dbReference type="ARBA" id="ARBA00001974"/>
    </source>
</evidence>
<keyword evidence="7" id="KW-0274">FAD</keyword>
<evidence type="ECO:0000256" key="10">
    <source>
        <dbReference type="ARBA" id="ARBA00023004"/>
    </source>
</evidence>
<dbReference type="InterPro" id="IPR039261">
    <property type="entry name" value="FNR_nucleotide-bd"/>
</dbReference>
<feature type="transmembrane region" description="Helical" evidence="13">
    <location>
        <begin position="114"/>
        <end position="134"/>
    </location>
</feature>
<dbReference type="GO" id="GO:0051537">
    <property type="term" value="F:2 iron, 2 sulfur cluster binding"/>
    <property type="evidence" value="ECO:0007669"/>
    <property type="project" value="UniProtKB-KW"/>
</dbReference>
<feature type="transmembrane region" description="Helical" evidence="13">
    <location>
        <begin position="185"/>
        <end position="206"/>
    </location>
</feature>
<keyword evidence="9 15" id="KW-0560">Oxidoreductase</keyword>
<keyword evidence="16" id="KW-1185">Reference proteome</keyword>
<keyword evidence="5" id="KW-0001">2Fe-2S</keyword>
<evidence type="ECO:0000256" key="4">
    <source>
        <dbReference type="ARBA" id="ARBA00022692"/>
    </source>
</evidence>
<accession>A0A0D8HHP6</accession>
<dbReference type="InterPro" id="IPR013130">
    <property type="entry name" value="Fe3_Rdtase_TM_dom"/>
</dbReference>
<evidence type="ECO:0000256" key="2">
    <source>
        <dbReference type="ARBA" id="ARBA00004141"/>
    </source>
</evidence>
<evidence type="ECO:0000256" key="3">
    <source>
        <dbReference type="ARBA" id="ARBA00022630"/>
    </source>
</evidence>
<keyword evidence="3" id="KW-0285">Flavoprotein</keyword>
<proteinExistence type="predicted"/>
<dbReference type="SUPFAM" id="SSF63380">
    <property type="entry name" value="Riboflavin synthase domain-like"/>
    <property type="match status" value="1"/>
</dbReference>
<dbReference type="InterPro" id="IPR017927">
    <property type="entry name" value="FAD-bd_FR_type"/>
</dbReference>
<dbReference type="GO" id="GO:0016020">
    <property type="term" value="C:membrane"/>
    <property type="evidence" value="ECO:0007669"/>
    <property type="project" value="UniProtKB-SubCell"/>
</dbReference>
<dbReference type="Gene3D" id="3.40.50.80">
    <property type="entry name" value="Nucleotide-binding domain of ferredoxin-NADP reductase (FNR) module"/>
    <property type="match status" value="1"/>
</dbReference>
<keyword evidence="8 13" id="KW-1133">Transmembrane helix</keyword>
<evidence type="ECO:0000256" key="12">
    <source>
        <dbReference type="ARBA" id="ARBA00023136"/>
    </source>
</evidence>
<feature type="transmembrane region" description="Helical" evidence="13">
    <location>
        <begin position="68"/>
        <end position="93"/>
    </location>
</feature>
<dbReference type="Proteomes" id="UP000032360">
    <property type="component" value="Unassembled WGS sequence"/>
</dbReference>
<name>A0A0D8HHP6_9ACTN</name>
<evidence type="ECO:0000256" key="5">
    <source>
        <dbReference type="ARBA" id="ARBA00022714"/>
    </source>
</evidence>
<dbReference type="GO" id="GO:0046872">
    <property type="term" value="F:metal ion binding"/>
    <property type="evidence" value="ECO:0007669"/>
    <property type="project" value="UniProtKB-KW"/>
</dbReference>
<dbReference type="RefSeq" id="WP_082058605.1">
    <property type="nucleotide sequence ID" value="NZ_JXYS01000053.1"/>
</dbReference>
<feature type="transmembrane region" description="Helical" evidence="13">
    <location>
        <begin position="154"/>
        <end position="173"/>
    </location>
</feature>
<evidence type="ECO:0000256" key="9">
    <source>
        <dbReference type="ARBA" id="ARBA00023002"/>
    </source>
</evidence>
<evidence type="ECO:0000256" key="7">
    <source>
        <dbReference type="ARBA" id="ARBA00022827"/>
    </source>
</evidence>
<comment type="subcellular location">
    <subcellularLocation>
        <location evidence="2">Membrane</location>
        <topology evidence="2">Multi-pass membrane protein</topology>
    </subcellularLocation>
</comment>
<dbReference type="EC" id="1.14.12.17" evidence="15"/>
<evidence type="ECO:0000256" key="8">
    <source>
        <dbReference type="ARBA" id="ARBA00022989"/>
    </source>
</evidence>
<comment type="cofactor">
    <cofactor evidence="1">
        <name>FAD</name>
        <dbReference type="ChEBI" id="CHEBI:57692"/>
    </cofactor>
</comment>